<evidence type="ECO:0000256" key="1">
    <source>
        <dbReference type="SAM" id="MobiDB-lite"/>
    </source>
</evidence>
<proteinExistence type="predicted"/>
<dbReference type="EMBL" id="JAROKS010000010">
    <property type="protein sequence ID" value="KAK1800657.1"/>
    <property type="molecule type" value="Genomic_DNA"/>
</dbReference>
<comment type="caution">
    <text evidence="2">The sequence shown here is derived from an EMBL/GenBank/DDBJ whole genome shotgun (WGS) entry which is preliminary data.</text>
</comment>
<dbReference type="Proteomes" id="UP001239994">
    <property type="component" value="Unassembled WGS sequence"/>
</dbReference>
<name>A0AAD9E351_9TELE</name>
<accession>A0AAD9E351</accession>
<protein>
    <submittedName>
        <fullName evidence="2">Uncharacterized protein</fullName>
    </submittedName>
</protein>
<evidence type="ECO:0000313" key="3">
    <source>
        <dbReference type="Proteomes" id="UP001239994"/>
    </source>
</evidence>
<keyword evidence="3" id="KW-1185">Reference proteome</keyword>
<gene>
    <name evidence="2" type="ORF">P4O66_005866</name>
</gene>
<dbReference type="AlphaFoldDB" id="A0AAD9E351"/>
<feature type="region of interest" description="Disordered" evidence="1">
    <location>
        <begin position="1"/>
        <end position="43"/>
    </location>
</feature>
<evidence type="ECO:0000313" key="2">
    <source>
        <dbReference type="EMBL" id="KAK1800657.1"/>
    </source>
</evidence>
<reference evidence="2" key="1">
    <citation type="submission" date="2023-03" db="EMBL/GenBank/DDBJ databases">
        <title>Electrophorus voltai genome.</title>
        <authorList>
            <person name="Bian C."/>
        </authorList>
    </citation>
    <scope>NUCLEOTIDE SEQUENCE</scope>
    <source>
        <strain evidence="2">CB-2022</strain>
        <tissue evidence="2">Muscle</tissue>
    </source>
</reference>
<sequence>MCPFFTERPGGQQERVDRRGDGTSVPRRKRTHRNLRDKESQTESLLWETRGTWALRRGEERRGEERRGEGWSRGWRVKTNGELEELSGQTLWMCSKATPPLARPYGCAARLLHLWLRLMDVQQGYSTSGYALWMCSKATPPLARPYGCAARLLHLWLGLMDVQQGYSTSG</sequence>
<organism evidence="2 3">
    <name type="scientific">Electrophorus voltai</name>
    <dbReference type="NCBI Taxonomy" id="2609070"/>
    <lineage>
        <taxon>Eukaryota</taxon>
        <taxon>Metazoa</taxon>
        <taxon>Chordata</taxon>
        <taxon>Craniata</taxon>
        <taxon>Vertebrata</taxon>
        <taxon>Euteleostomi</taxon>
        <taxon>Actinopterygii</taxon>
        <taxon>Neopterygii</taxon>
        <taxon>Teleostei</taxon>
        <taxon>Ostariophysi</taxon>
        <taxon>Gymnotiformes</taxon>
        <taxon>Gymnotoidei</taxon>
        <taxon>Gymnotidae</taxon>
        <taxon>Electrophorus</taxon>
    </lineage>
</organism>